<organism evidence="1 2">
    <name type="scientific">Lachnoanaerobaculum saburreum DSM 3986</name>
    <dbReference type="NCBI Taxonomy" id="887325"/>
    <lineage>
        <taxon>Bacteria</taxon>
        <taxon>Bacillati</taxon>
        <taxon>Bacillota</taxon>
        <taxon>Clostridia</taxon>
        <taxon>Lachnospirales</taxon>
        <taxon>Lachnospiraceae</taxon>
        <taxon>Lachnoanaerobaculum</taxon>
    </lineage>
</organism>
<name>E6LP29_9FIRM</name>
<accession>E6LP29</accession>
<dbReference type="AlphaFoldDB" id="E6LP29"/>
<comment type="caution">
    <text evidence="1">The sequence shown here is derived from an EMBL/GenBank/DDBJ whole genome shotgun (WGS) entry which is preliminary data.</text>
</comment>
<evidence type="ECO:0000313" key="2">
    <source>
        <dbReference type="Proteomes" id="UP000003434"/>
    </source>
</evidence>
<proteinExistence type="predicted"/>
<sequence length="136" mass="15979">MEQNHVGQFICKLDSFSCFFCFYSPHKRMDHTHIHRFFGHLHQRIHRHLKIFRNLMKFNRGDCSCTIHNFAHGGATLFLAGADYERYGKAKLTRRYLLGNRRILKKGDFTALPVNPFFQKESGGLKYNISKPPSDF</sequence>
<dbReference type="HOGENOM" id="CLU_1872837_0_0_9"/>
<dbReference type="EMBL" id="AEPW01000075">
    <property type="protein sequence ID" value="EFU76347.1"/>
    <property type="molecule type" value="Genomic_DNA"/>
</dbReference>
<protein>
    <submittedName>
        <fullName evidence="1">Uncharacterized protein</fullName>
    </submittedName>
</protein>
<dbReference type="Proteomes" id="UP000003434">
    <property type="component" value="Unassembled WGS sequence"/>
</dbReference>
<gene>
    <name evidence="1" type="ORF">HMPREF0381_1714</name>
</gene>
<reference evidence="1 2" key="1">
    <citation type="submission" date="2010-12" db="EMBL/GenBank/DDBJ databases">
        <authorList>
            <person name="Muzny D."/>
            <person name="Qin X."/>
            <person name="Deng J."/>
            <person name="Jiang H."/>
            <person name="Liu Y."/>
            <person name="Qu J."/>
            <person name="Song X.-Z."/>
            <person name="Zhang L."/>
            <person name="Thornton R."/>
            <person name="Coyle M."/>
            <person name="Francisco L."/>
            <person name="Jackson L."/>
            <person name="Javaid M."/>
            <person name="Korchina V."/>
            <person name="Kovar C."/>
            <person name="Mata R."/>
            <person name="Mathew T."/>
            <person name="Ngo R."/>
            <person name="Nguyen L."/>
            <person name="Nguyen N."/>
            <person name="Okwuonu G."/>
            <person name="Ongeri F."/>
            <person name="Pham C."/>
            <person name="Simmons D."/>
            <person name="Wilczek-Boney K."/>
            <person name="Hale W."/>
            <person name="Jakkamsetti A."/>
            <person name="Pham P."/>
            <person name="Ruth R."/>
            <person name="San Lucas F."/>
            <person name="Warren J."/>
            <person name="Zhang J."/>
            <person name="Zhao Z."/>
            <person name="Zhou C."/>
            <person name="Zhu D."/>
            <person name="Lee S."/>
            <person name="Bess C."/>
            <person name="Blankenburg K."/>
            <person name="Forbes L."/>
            <person name="Fu Q."/>
            <person name="Gubbala S."/>
            <person name="Hirani K."/>
            <person name="Jayaseelan J.C."/>
            <person name="Lara F."/>
            <person name="Munidasa M."/>
            <person name="Palculict T."/>
            <person name="Patil S."/>
            <person name="Pu L.-L."/>
            <person name="Saada N."/>
            <person name="Tang L."/>
            <person name="Weissenberger G."/>
            <person name="Zhu Y."/>
            <person name="Hemphill L."/>
            <person name="Shang Y."/>
            <person name="Youmans B."/>
            <person name="Ayvaz T."/>
            <person name="Ross M."/>
            <person name="Santibanez J."/>
            <person name="Aqrawi P."/>
            <person name="Gross S."/>
            <person name="Joshi V."/>
            <person name="Fowler G."/>
            <person name="Nazareth L."/>
            <person name="Reid J."/>
            <person name="Worley K."/>
            <person name="Petrosino J."/>
            <person name="Highlander S."/>
            <person name="Gibbs R."/>
        </authorList>
    </citation>
    <scope>NUCLEOTIDE SEQUENCE [LARGE SCALE GENOMIC DNA]</scope>
    <source>
        <strain evidence="1 2">DSM 3986</strain>
    </source>
</reference>
<evidence type="ECO:0000313" key="1">
    <source>
        <dbReference type="EMBL" id="EFU76347.1"/>
    </source>
</evidence>